<comment type="caution">
    <text evidence="4">The sequence shown here is derived from an EMBL/GenBank/DDBJ whole genome shotgun (WGS) entry which is preliminary data.</text>
</comment>
<evidence type="ECO:0000256" key="2">
    <source>
        <dbReference type="SAM" id="Phobius"/>
    </source>
</evidence>
<protein>
    <submittedName>
        <fullName evidence="4">ICAM5 protein</fullName>
    </submittedName>
</protein>
<dbReference type="InterPro" id="IPR013783">
    <property type="entry name" value="Ig-like_fold"/>
</dbReference>
<evidence type="ECO:0000313" key="5">
    <source>
        <dbReference type="Proteomes" id="UP000565785"/>
    </source>
</evidence>
<dbReference type="OrthoDB" id="6250964at2759"/>
<evidence type="ECO:0000259" key="3">
    <source>
        <dbReference type="PROSITE" id="PS50835"/>
    </source>
</evidence>
<dbReference type="InterPro" id="IPR036179">
    <property type="entry name" value="Ig-like_dom_sf"/>
</dbReference>
<keyword evidence="2" id="KW-1133">Transmembrane helix</keyword>
<dbReference type="SMART" id="SM00409">
    <property type="entry name" value="IG"/>
    <property type="match status" value="2"/>
</dbReference>
<feature type="transmembrane region" description="Helical" evidence="2">
    <location>
        <begin position="194"/>
        <end position="214"/>
    </location>
</feature>
<dbReference type="PANTHER" id="PTHR13771">
    <property type="entry name" value="INTERCELLULAR ADHESION MOLECULE"/>
    <property type="match status" value="1"/>
</dbReference>
<feature type="compositionally biased region" description="Basic and acidic residues" evidence="1">
    <location>
        <begin position="222"/>
        <end position="232"/>
    </location>
</feature>
<accession>A0A7L1N6C1</accession>
<proteinExistence type="predicted"/>
<dbReference type="Proteomes" id="UP000565785">
    <property type="component" value="Unassembled WGS sequence"/>
</dbReference>
<dbReference type="InterPro" id="IPR047012">
    <property type="entry name" value="ICAM_VCAM"/>
</dbReference>
<dbReference type="PROSITE" id="PS50835">
    <property type="entry name" value="IG_LIKE"/>
    <property type="match status" value="1"/>
</dbReference>
<dbReference type="GO" id="GO:0007155">
    <property type="term" value="P:cell adhesion"/>
    <property type="evidence" value="ECO:0007669"/>
    <property type="project" value="InterPro"/>
</dbReference>
<organism evidence="4 5">
    <name type="scientific">Rhinopomastus cyanomelas</name>
    <name type="common">Common scimitarbill</name>
    <dbReference type="NCBI Taxonomy" id="113115"/>
    <lineage>
        <taxon>Eukaryota</taxon>
        <taxon>Metazoa</taxon>
        <taxon>Chordata</taxon>
        <taxon>Craniata</taxon>
        <taxon>Vertebrata</taxon>
        <taxon>Euteleostomi</taxon>
        <taxon>Archelosauria</taxon>
        <taxon>Archosauria</taxon>
        <taxon>Dinosauria</taxon>
        <taxon>Saurischia</taxon>
        <taxon>Theropoda</taxon>
        <taxon>Coelurosauria</taxon>
        <taxon>Aves</taxon>
        <taxon>Neognathae</taxon>
        <taxon>Neoaves</taxon>
        <taxon>Telluraves</taxon>
        <taxon>Coraciimorphae</taxon>
        <taxon>Bucerotiformes</taxon>
        <taxon>Rhinopomastidae</taxon>
        <taxon>Rhinopomastus</taxon>
    </lineage>
</organism>
<dbReference type="InterPro" id="IPR003599">
    <property type="entry name" value="Ig_sub"/>
</dbReference>
<evidence type="ECO:0000256" key="1">
    <source>
        <dbReference type="SAM" id="MobiDB-lite"/>
    </source>
</evidence>
<dbReference type="SUPFAM" id="SSF48726">
    <property type="entry name" value="Immunoglobulin"/>
    <property type="match status" value="3"/>
</dbReference>
<feature type="non-terminal residue" evidence="4">
    <location>
        <position position="255"/>
    </location>
</feature>
<feature type="domain" description="Ig-like" evidence="3">
    <location>
        <begin position="103"/>
        <end position="186"/>
    </location>
</feature>
<dbReference type="GO" id="GO:0005178">
    <property type="term" value="F:integrin binding"/>
    <property type="evidence" value="ECO:0007669"/>
    <property type="project" value="InterPro"/>
</dbReference>
<reference evidence="4 5" key="1">
    <citation type="submission" date="2019-09" db="EMBL/GenBank/DDBJ databases">
        <title>Bird 10,000 Genomes (B10K) Project - Family phase.</title>
        <authorList>
            <person name="Zhang G."/>
        </authorList>
    </citation>
    <scope>NUCLEOTIDE SEQUENCE [LARGE SCALE GENOMIC DNA]</scope>
    <source>
        <strain evidence="4">B10K-DU-002-35</strain>
        <tissue evidence="4">Muscle</tissue>
    </source>
</reference>
<dbReference type="AlphaFoldDB" id="A0A7L1N6C1"/>
<dbReference type="Gene3D" id="2.60.40.10">
    <property type="entry name" value="Immunoglobulins"/>
    <property type="match status" value="3"/>
</dbReference>
<dbReference type="PANTHER" id="PTHR13771:SF9">
    <property type="entry name" value="INTERCELLULAR ADHESION MOLECULE 5"/>
    <property type="match status" value="1"/>
</dbReference>
<dbReference type="InterPro" id="IPR007110">
    <property type="entry name" value="Ig-like_dom"/>
</dbReference>
<dbReference type="SMART" id="SM00408">
    <property type="entry name" value="IGc2"/>
    <property type="match status" value="1"/>
</dbReference>
<dbReference type="InterPro" id="IPR003598">
    <property type="entry name" value="Ig_sub2"/>
</dbReference>
<keyword evidence="2" id="KW-0812">Transmembrane</keyword>
<dbReference type="InterPro" id="IPR013098">
    <property type="entry name" value="Ig_I-set"/>
</dbReference>
<feature type="non-terminal residue" evidence="4">
    <location>
        <position position="1"/>
    </location>
</feature>
<name>A0A7L1N6C1_RHICY</name>
<sequence>RAGRAVSRHDAGRYLCRATNRHGAAVRSVTVTVECERGRRAGGRQAGARCPRPPVSCSKPGAPPQPPWTPNVTRAHAGTYLCQASNSRGTARRNVSVTVDFGPAAVTLRALPSALVPLGSSFRLECGAEGSPPPSFSWELPPAPNLRLGPHNRSVAVAGALGANRGLYSCSAGNQHGRVVATVSVRVLESRPGLGATLGALGVLLAALAALGGLQLKRSSGRRGDYNVREAEGAAQRPHNKGEPPEGCGIQLGPP</sequence>
<dbReference type="EMBL" id="VXBP01003112">
    <property type="protein sequence ID" value="NXN94959.1"/>
    <property type="molecule type" value="Genomic_DNA"/>
</dbReference>
<evidence type="ECO:0000313" key="4">
    <source>
        <dbReference type="EMBL" id="NXN94959.1"/>
    </source>
</evidence>
<dbReference type="Pfam" id="PF07679">
    <property type="entry name" value="I-set"/>
    <property type="match status" value="1"/>
</dbReference>
<keyword evidence="5" id="KW-1185">Reference proteome</keyword>
<keyword evidence="2" id="KW-0472">Membrane</keyword>
<feature type="region of interest" description="Disordered" evidence="1">
    <location>
        <begin position="43"/>
        <end position="68"/>
    </location>
</feature>
<feature type="region of interest" description="Disordered" evidence="1">
    <location>
        <begin position="219"/>
        <end position="255"/>
    </location>
</feature>
<gene>
    <name evidence="4" type="primary">Icam5</name>
    <name evidence="4" type="ORF">RHICYA_R15666</name>
</gene>